<gene>
    <name evidence="2" type="ORF">RG1141_PA12400</name>
</gene>
<proteinExistence type="predicted"/>
<dbReference type="GO" id="GO:0003700">
    <property type="term" value="F:DNA-binding transcription factor activity"/>
    <property type="evidence" value="ECO:0007669"/>
    <property type="project" value="InterPro"/>
</dbReference>
<protein>
    <submittedName>
        <fullName evidence="2">Transcriptional regulator, MarR family</fullName>
    </submittedName>
</protein>
<dbReference type="InterPro" id="IPR036390">
    <property type="entry name" value="WH_DNA-bd_sf"/>
</dbReference>
<dbReference type="AlphaFoldDB" id="A0A068TI06"/>
<evidence type="ECO:0000313" key="2">
    <source>
        <dbReference type="EMBL" id="CDN58072.1"/>
    </source>
</evidence>
<dbReference type="InterPro" id="IPR000835">
    <property type="entry name" value="HTH_MarR-typ"/>
</dbReference>
<evidence type="ECO:0000259" key="1">
    <source>
        <dbReference type="Pfam" id="PF12802"/>
    </source>
</evidence>
<dbReference type="eggNOG" id="COG1846">
    <property type="taxonomic scope" value="Bacteria"/>
</dbReference>
<organism evidence="2 3">
    <name type="scientific">Neorhizobium galegae bv. officinalis bv. officinalis str. HAMBI 1141</name>
    <dbReference type="NCBI Taxonomy" id="1028801"/>
    <lineage>
        <taxon>Bacteria</taxon>
        <taxon>Pseudomonadati</taxon>
        <taxon>Pseudomonadota</taxon>
        <taxon>Alphaproteobacteria</taxon>
        <taxon>Hyphomicrobiales</taxon>
        <taxon>Rhizobiaceae</taxon>
        <taxon>Rhizobium/Agrobacterium group</taxon>
        <taxon>Neorhizobium</taxon>
    </lineage>
</organism>
<feature type="domain" description="HTH marR-type" evidence="1">
    <location>
        <begin position="38"/>
        <end position="94"/>
    </location>
</feature>
<geneLocation type="plasmid" evidence="3">
    <name>II</name>
</geneLocation>
<name>A0A068TI06_NEOGA</name>
<dbReference type="SUPFAM" id="SSF46785">
    <property type="entry name" value="Winged helix' DNA-binding domain"/>
    <property type="match status" value="1"/>
</dbReference>
<dbReference type="Gene3D" id="1.10.10.10">
    <property type="entry name" value="Winged helix-like DNA-binding domain superfamily/Winged helix DNA-binding domain"/>
    <property type="match status" value="1"/>
</dbReference>
<reference evidence="3" key="1">
    <citation type="journal article" date="2014" name="BMC Genomics">
        <title>Genome sequencing of two Neorhizobium galegae strains reveals a noeT gene responsible for the unusual acetylation of the nodulation factors.</title>
        <authorList>
            <person name="Osterman J."/>
            <person name="Marsh J."/>
            <person name="Laine P.K."/>
            <person name="Zeng Z."/>
            <person name="Alatalo E."/>
            <person name="Sullivan J.T."/>
            <person name="Young J.P."/>
            <person name="Thomas-Oates J."/>
            <person name="Paulin L."/>
            <person name="Lindstrom K."/>
        </authorList>
    </citation>
    <scope>NUCLEOTIDE SEQUENCE [LARGE SCALE GENOMIC DNA]</scope>
    <source>
        <strain evidence="3">HAMBI 1141</strain>
        <plasmid evidence="3">II</plasmid>
    </source>
</reference>
<dbReference type="RefSeq" id="WP_040125399.1">
    <property type="nucleotide sequence ID" value="NZ_HG938356.1"/>
</dbReference>
<dbReference type="EMBL" id="HG938356">
    <property type="protein sequence ID" value="CDN58072.1"/>
    <property type="molecule type" value="Genomic_DNA"/>
</dbReference>
<dbReference type="Proteomes" id="UP000028186">
    <property type="component" value="Plasmid pHAMBI1141a"/>
</dbReference>
<dbReference type="InterPro" id="IPR036388">
    <property type="entry name" value="WH-like_DNA-bd_sf"/>
</dbReference>
<evidence type="ECO:0000313" key="3">
    <source>
        <dbReference type="Proteomes" id="UP000028186"/>
    </source>
</evidence>
<dbReference type="KEGG" id="ngl:RG1141_PA12400"/>
<accession>A0A068TI06</accession>
<dbReference type="PATRIC" id="fig|1028801.3.peg.5857"/>
<dbReference type="HOGENOM" id="CLU_120009_0_0_5"/>
<keyword evidence="2" id="KW-0614">Plasmid</keyword>
<dbReference type="Pfam" id="PF12802">
    <property type="entry name" value="MarR_2"/>
    <property type="match status" value="1"/>
</dbReference>
<sequence length="151" mass="17313">MAVKHQERLTAGDYEALADLRYSIRRFRQFSAKEADKLGLKPQQHQALLAIKGLPSGRQMTARMLAERLFMTGRLVDDLIQQLIDEGYVEAGPSTVGRAKHVIRLTPKAEDALDRLASAHLFEIRKMAPELMQALRVLQDRQKMQRMTWML</sequence>